<keyword evidence="6" id="KW-0547">Nucleotide-binding</keyword>
<dbReference type="SUPFAM" id="SSF52540">
    <property type="entry name" value="P-loop containing nucleoside triphosphate hydrolases"/>
    <property type="match status" value="1"/>
</dbReference>
<evidence type="ECO:0000256" key="8">
    <source>
        <dbReference type="ARBA" id="ARBA00022927"/>
    </source>
</evidence>
<keyword evidence="7" id="KW-1005">Bacterial flagellum biogenesis</keyword>
<evidence type="ECO:0000256" key="9">
    <source>
        <dbReference type="ARBA" id="ARBA00023134"/>
    </source>
</evidence>
<feature type="domain" description="AAA+ ATPase" evidence="15">
    <location>
        <begin position="185"/>
        <end position="323"/>
    </location>
</feature>
<evidence type="ECO:0000256" key="13">
    <source>
        <dbReference type="NCBIfam" id="TIGR03499"/>
    </source>
</evidence>
<keyword evidence="17" id="KW-0966">Cell projection</keyword>
<dbReference type="GO" id="GO:0005886">
    <property type="term" value="C:plasma membrane"/>
    <property type="evidence" value="ECO:0007669"/>
    <property type="project" value="UniProtKB-SubCell"/>
</dbReference>
<dbReference type="GO" id="GO:0044781">
    <property type="term" value="P:bacterial-type flagellum organization"/>
    <property type="evidence" value="ECO:0007669"/>
    <property type="project" value="UniProtKB-UniRule"/>
</dbReference>
<sequence>MKVKKYKAENMQQAMQLVRLELGDDAVILNSKAVKTSKFFGLLSKKGVEVIAAVDEEPSTPIMKTKNANMRPESRIQDSKERISSPTSKVEQDKLFDSIQEMKKMMKSLTKEKQRDPLLPDYFIHLEEKLSKTDINPLQVEAMMDRLYEKWLENRTLPYKSMLELVEAEVLQSLEEVSFDHNPYKKKFICLVGPTGVGKTTTLAKLAANASLKKGKSIGFITTDTYRIAAIEQLKTYASILEAPIEVCYSAEDFLAAKNKLSHLDVVFIDTAGRNFLNERFVEELKEVLNFKEEMTTFLVLSLTSKLSDMKKITDQFWNVGIHQFIFTKKDETTSVSSMYEISRTYKKGAAFVTDGQNVPEDLIPFTKELMVRSIMEEIQE</sequence>
<dbReference type="InterPro" id="IPR020006">
    <property type="entry name" value="FlhF"/>
</dbReference>
<dbReference type="PANTHER" id="PTHR43134">
    <property type="entry name" value="SIGNAL RECOGNITION PARTICLE RECEPTOR SUBUNIT ALPHA"/>
    <property type="match status" value="1"/>
</dbReference>
<evidence type="ECO:0000256" key="7">
    <source>
        <dbReference type="ARBA" id="ARBA00022795"/>
    </source>
</evidence>
<reference evidence="17 18" key="1">
    <citation type="submission" date="2019-08" db="EMBL/GenBank/DDBJ databases">
        <title>Bacillus genomes from the desert of Cuatro Cienegas, Coahuila.</title>
        <authorList>
            <person name="Olmedo-Alvarez G."/>
        </authorList>
    </citation>
    <scope>NUCLEOTIDE SEQUENCE [LARGE SCALE GENOMIC DNA]</scope>
    <source>
        <strain evidence="17 18">CH28_1T</strain>
    </source>
</reference>
<evidence type="ECO:0000256" key="3">
    <source>
        <dbReference type="ARBA" id="ARBA00014919"/>
    </source>
</evidence>
<dbReference type="SMART" id="SM00382">
    <property type="entry name" value="AAA"/>
    <property type="match status" value="1"/>
</dbReference>
<dbReference type="Pfam" id="PF00448">
    <property type="entry name" value="SRP54"/>
    <property type="match status" value="1"/>
</dbReference>
<dbReference type="AlphaFoldDB" id="A0A5D4T4F3"/>
<dbReference type="Gene3D" id="1.20.120.1380">
    <property type="entry name" value="Flagellar FlhF biosynthesis protein, N domain"/>
    <property type="match status" value="1"/>
</dbReference>
<evidence type="ECO:0000259" key="15">
    <source>
        <dbReference type="SMART" id="SM00382"/>
    </source>
</evidence>
<keyword evidence="11" id="KW-1006">Bacterial flagellum protein export</keyword>
<feature type="region of interest" description="Disordered" evidence="14">
    <location>
        <begin position="62"/>
        <end position="87"/>
    </location>
</feature>
<dbReference type="GO" id="GO:0005525">
    <property type="term" value="F:GTP binding"/>
    <property type="evidence" value="ECO:0007669"/>
    <property type="project" value="UniProtKB-UniRule"/>
</dbReference>
<dbReference type="Proteomes" id="UP000322524">
    <property type="component" value="Unassembled WGS sequence"/>
</dbReference>
<proteinExistence type="inferred from homology"/>
<dbReference type="CDD" id="cd17873">
    <property type="entry name" value="FlhF"/>
    <property type="match status" value="1"/>
</dbReference>
<gene>
    <name evidence="17" type="primary">flhF</name>
    <name evidence="17" type="ORF">FZC76_01435</name>
</gene>
<comment type="subcellular location">
    <subcellularLocation>
        <location evidence="1">Cell membrane</location>
        <topology evidence="1">Peripheral membrane protein</topology>
        <orientation evidence="1">Cytoplasmic side</orientation>
    </subcellularLocation>
</comment>
<dbReference type="GO" id="GO:0003924">
    <property type="term" value="F:GTPase activity"/>
    <property type="evidence" value="ECO:0007669"/>
    <property type="project" value="UniProtKB-UniRule"/>
</dbReference>
<evidence type="ECO:0000256" key="4">
    <source>
        <dbReference type="ARBA" id="ARBA00022448"/>
    </source>
</evidence>
<dbReference type="FunFam" id="3.40.50.300:FF:000695">
    <property type="entry name" value="Flagellar biosynthesis regulator FlhF"/>
    <property type="match status" value="1"/>
</dbReference>
<organism evidence="17 18">
    <name type="scientific">Sutcliffiella horikoshii</name>
    <dbReference type="NCBI Taxonomy" id="79883"/>
    <lineage>
        <taxon>Bacteria</taxon>
        <taxon>Bacillati</taxon>
        <taxon>Bacillota</taxon>
        <taxon>Bacilli</taxon>
        <taxon>Bacillales</taxon>
        <taxon>Bacillaceae</taxon>
        <taxon>Sutcliffiella</taxon>
    </lineage>
</organism>
<dbReference type="SMART" id="SM00962">
    <property type="entry name" value="SRP54"/>
    <property type="match status" value="1"/>
</dbReference>
<dbReference type="OrthoDB" id="9778554at2"/>
<protein>
    <recommendedName>
        <fullName evidence="3 13">Flagellar biosynthesis protein FlhF</fullName>
    </recommendedName>
</protein>
<keyword evidence="8" id="KW-0653">Protein transport</keyword>
<dbReference type="GO" id="GO:0015031">
    <property type="term" value="P:protein transport"/>
    <property type="evidence" value="ECO:0007669"/>
    <property type="project" value="UniProtKB-KW"/>
</dbReference>
<dbReference type="Gene3D" id="3.40.50.300">
    <property type="entry name" value="P-loop containing nucleotide triphosphate hydrolases"/>
    <property type="match status" value="1"/>
</dbReference>
<evidence type="ECO:0000256" key="1">
    <source>
        <dbReference type="ARBA" id="ARBA00004413"/>
    </source>
</evidence>
<name>A0A5D4T4F3_9BACI</name>
<evidence type="ECO:0000256" key="10">
    <source>
        <dbReference type="ARBA" id="ARBA00023136"/>
    </source>
</evidence>
<dbReference type="PANTHER" id="PTHR43134:SF3">
    <property type="entry name" value="FLAGELLAR BIOSYNTHESIS PROTEIN FLHF"/>
    <property type="match status" value="1"/>
</dbReference>
<feature type="compositionally biased region" description="Basic and acidic residues" evidence="14">
    <location>
        <begin position="72"/>
        <end position="83"/>
    </location>
</feature>
<feature type="domain" description="SRP54-type proteins GTP-binding" evidence="16">
    <location>
        <begin position="186"/>
        <end position="377"/>
    </location>
</feature>
<dbReference type="RefSeq" id="WP_148986489.1">
    <property type="nucleotide sequence ID" value="NZ_VTEV01000001.1"/>
</dbReference>
<evidence type="ECO:0000313" key="17">
    <source>
        <dbReference type="EMBL" id="TYS70580.1"/>
    </source>
</evidence>
<keyword evidence="5" id="KW-1003">Cell membrane</keyword>
<keyword evidence="17" id="KW-0969">Cilium</keyword>
<dbReference type="InterPro" id="IPR003593">
    <property type="entry name" value="AAA+_ATPase"/>
</dbReference>
<dbReference type="GO" id="GO:0005047">
    <property type="term" value="F:signal recognition particle binding"/>
    <property type="evidence" value="ECO:0007669"/>
    <property type="project" value="TreeGrafter"/>
</dbReference>
<evidence type="ECO:0000313" key="18">
    <source>
        <dbReference type="Proteomes" id="UP000322524"/>
    </source>
</evidence>
<keyword evidence="10" id="KW-0472">Membrane</keyword>
<dbReference type="GO" id="GO:0006614">
    <property type="term" value="P:SRP-dependent cotranslational protein targeting to membrane"/>
    <property type="evidence" value="ECO:0007669"/>
    <property type="project" value="UniProtKB-UniRule"/>
</dbReference>
<comment type="function">
    <text evidence="12">Necessary for flagellar biosynthesis. May be involved in translocation of the flagellum.</text>
</comment>
<evidence type="ECO:0000259" key="16">
    <source>
        <dbReference type="SMART" id="SM00962"/>
    </source>
</evidence>
<comment type="caution">
    <text evidence="17">The sequence shown here is derived from an EMBL/GenBank/DDBJ whole genome shotgun (WGS) entry which is preliminary data.</text>
</comment>
<comment type="similarity">
    <text evidence="2">Belongs to the GTP-binding SRP family.</text>
</comment>
<keyword evidence="17" id="KW-0282">Flagellum</keyword>
<dbReference type="InterPro" id="IPR027417">
    <property type="entry name" value="P-loop_NTPase"/>
</dbReference>
<evidence type="ECO:0000256" key="12">
    <source>
        <dbReference type="ARBA" id="ARBA00025337"/>
    </source>
</evidence>
<dbReference type="NCBIfam" id="TIGR03499">
    <property type="entry name" value="FlhF"/>
    <property type="match status" value="1"/>
</dbReference>
<evidence type="ECO:0000256" key="14">
    <source>
        <dbReference type="SAM" id="MobiDB-lite"/>
    </source>
</evidence>
<evidence type="ECO:0000256" key="2">
    <source>
        <dbReference type="ARBA" id="ARBA00008531"/>
    </source>
</evidence>
<dbReference type="InterPro" id="IPR047040">
    <property type="entry name" value="FlhF__GTPase_dom"/>
</dbReference>
<evidence type="ECO:0000256" key="11">
    <source>
        <dbReference type="ARBA" id="ARBA00023225"/>
    </source>
</evidence>
<evidence type="ECO:0000256" key="5">
    <source>
        <dbReference type="ARBA" id="ARBA00022475"/>
    </source>
</evidence>
<dbReference type="EMBL" id="VTEV01000001">
    <property type="protein sequence ID" value="TYS70580.1"/>
    <property type="molecule type" value="Genomic_DNA"/>
</dbReference>
<keyword evidence="9" id="KW-0342">GTP-binding</keyword>
<keyword evidence="4" id="KW-0813">Transport</keyword>
<dbReference type="InterPro" id="IPR000897">
    <property type="entry name" value="SRP54_GTPase_dom"/>
</dbReference>
<evidence type="ECO:0000256" key="6">
    <source>
        <dbReference type="ARBA" id="ARBA00022741"/>
    </source>
</evidence>
<accession>A0A5D4T4F3</accession>